<name>A0A4V3DLJ9_9GAMM</name>
<dbReference type="OrthoDB" id="6115526at2"/>
<comment type="caution">
    <text evidence="6">The sequence shown here is derived from an EMBL/GenBank/DDBJ whole genome shotgun (WGS) entry which is preliminary data.</text>
</comment>
<comment type="pathway">
    <text evidence="1">Biopolymer metabolism; poly-(R)-3-hydroxybutanoate biosynthesis.</text>
</comment>
<dbReference type="GO" id="GO:0042619">
    <property type="term" value="P:poly-hydroxybutyrate biosynthetic process"/>
    <property type="evidence" value="ECO:0007669"/>
    <property type="project" value="UniProtKB-KW"/>
</dbReference>
<feature type="coiled-coil region" evidence="4">
    <location>
        <begin position="281"/>
        <end position="323"/>
    </location>
</feature>
<gene>
    <name evidence="6" type="ORF">DFR29_1145</name>
</gene>
<keyword evidence="3" id="KW-0583">PHB biosynthesis</keyword>
<proteinExistence type="predicted"/>
<evidence type="ECO:0000256" key="3">
    <source>
        <dbReference type="ARBA" id="ARBA00022752"/>
    </source>
</evidence>
<sequence length="365" mass="39862">MSNSAQDWMNQWQALAQRYWDGWKSQGVTPPAGFGKLDANAPWQAALDQWSQLFGKGNSQSDVVDRVTANAKSYVSLMQSMLNSSLGQGGDGSAAAWTEALRNGFNIPGMDPAMWNNPLGTNFRDMAGQGAKGFEQLMAEFSRGVGPFKQEMLSGLGMPAFGLAREHQERWQALGTALVEYQEQTNRYNTLILKSSQQGFERFQSKLAEREEPGRQLDSVRAVYDLWIDSAEEAYGEIALSDEFRKVYGAMVNAQMRVRSLMQLEVEQQTRQLGIPTRTELKGVEKSVQELRRNLKNTQEAGSIDLAGEIAALRAEVAALKQQLADARPAAGKPAESAPVASKPAAGKPAAADAGTAAPTKKTKR</sequence>
<keyword evidence="7" id="KW-1185">Reference proteome</keyword>
<feature type="region of interest" description="Disordered" evidence="5">
    <location>
        <begin position="323"/>
        <end position="365"/>
    </location>
</feature>
<dbReference type="Proteomes" id="UP000295293">
    <property type="component" value="Unassembled WGS sequence"/>
</dbReference>
<dbReference type="EMBL" id="SNZH01000014">
    <property type="protein sequence ID" value="TDR39954.1"/>
    <property type="molecule type" value="Genomic_DNA"/>
</dbReference>
<dbReference type="NCBIfam" id="TIGR01834">
    <property type="entry name" value="PHA_synth_III_E"/>
    <property type="match status" value="1"/>
</dbReference>
<protein>
    <recommendedName>
        <fullName evidence="2">Poly(3-hydroxyalkanoate) polymerase subunit PhaE</fullName>
    </recommendedName>
</protein>
<organism evidence="6 7">
    <name type="scientific">Tahibacter aquaticus</name>
    <dbReference type="NCBI Taxonomy" id="520092"/>
    <lineage>
        <taxon>Bacteria</taxon>
        <taxon>Pseudomonadati</taxon>
        <taxon>Pseudomonadota</taxon>
        <taxon>Gammaproteobacteria</taxon>
        <taxon>Lysobacterales</taxon>
        <taxon>Rhodanobacteraceae</taxon>
        <taxon>Tahibacter</taxon>
    </lineage>
</organism>
<dbReference type="RefSeq" id="WP_133820447.1">
    <property type="nucleotide sequence ID" value="NZ_SNZH01000014.1"/>
</dbReference>
<keyword evidence="4" id="KW-0175">Coiled coil</keyword>
<evidence type="ECO:0000256" key="4">
    <source>
        <dbReference type="SAM" id="Coils"/>
    </source>
</evidence>
<dbReference type="AlphaFoldDB" id="A0A4V3DLJ9"/>
<accession>A0A4V3DLJ9</accession>
<dbReference type="Pfam" id="PF09712">
    <property type="entry name" value="PHA_synth_III_E"/>
    <property type="match status" value="1"/>
</dbReference>
<dbReference type="UniPathway" id="UPA00917"/>
<evidence type="ECO:0000256" key="5">
    <source>
        <dbReference type="SAM" id="MobiDB-lite"/>
    </source>
</evidence>
<evidence type="ECO:0000313" key="7">
    <source>
        <dbReference type="Proteomes" id="UP000295293"/>
    </source>
</evidence>
<evidence type="ECO:0000313" key="6">
    <source>
        <dbReference type="EMBL" id="TDR39954.1"/>
    </source>
</evidence>
<evidence type="ECO:0000256" key="1">
    <source>
        <dbReference type="ARBA" id="ARBA00004683"/>
    </source>
</evidence>
<reference evidence="6 7" key="1">
    <citation type="submission" date="2019-03" db="EMBL/GenBank/DDBJ databases">
        <title>Genomic Encyclopedia of Type Strains, Phase IV (KMG-IV): sequencing the most valuable type-strain genomes for metagenomic binning, comparative biology and taxonomic classification.</title>
        <authorList>
            <person name="Goeker M."/>
        </authorList>
    </citation>
    <scope>NUCLEOTIDE SEQUENCE [LARGE SCALE GENOMIC DNA]</scope>
    <source>
        <strain evidence="6 7">DSM 21667</strain>
    </source>
</reference>
<evidence type="ECO:0000256" key="2">
    <source>
        <dbReference type="ARBA" id="ARBA00019066"/>
    </source>
</evidence>
<feature type="compositionally biased region" description="Low complexity" evidence="5">
    <location>
        <begin position="338"/>
        <end position="365"/>
    </location>
</feature>
<dbReference type="InterPro" id="IPR010123">
    <property type="entry name" value="PHA_synth_III_E"/>
</dbReference>